<keyword evidence="6" id="KW-1015">Disulfide bond</keyword>
<dbReference type="Gene3D" id="3.40.30.10">
    <property type="entry name" value="Glutaredoxin"/>
    <property type="match status" value="1"/>
</dbReference>
<evidence type="ECO:0000256" key="4">
    <source>
        <dbReference type="ARBA" id="ARBA00022862"/>
    </source>
</evidence>
<dbReference type="SUPFAM" id="SSF52833">
    <property type="entry name" value="Thioredoxin-like"/>
    <property type="match status" value="1"/>
</dbReference>
<evidence type="ECO:0000256" key="9">
    <source>
        <dbReference type="ARBA" id="ARBA00038489"/>
    </source>
</evidence>
<dbReference type="EC" id="1.11.1.24" evidence="2"/>
<evidence type="ECO:0000256" key="1">
    <source>
        <dbReference type="ARBA" id="ARBA00003330"/>
    </source>
</evidence>
<evidence type="ECO:0000256" key="5">
    <source>
        <dbReference type="ARBA" id="ARBA00023002"/>
    </source>
</evidence>
<comment type="catalytic activity">
    <reaction evidence="11">
        <text>a hydroperoxide + [thioredoxin]-dithiol = an alcohol + [thioredoxin]-disulfide + H2O</text>
        <dbReference type="Rhea" id="RHEA:62620"/>
        <dbReference type="Rhea" id="RHEA-COMP:10698"/>
        <dbReference type="Rhea" id="RHEA-COMP:10700"/>
        <dbReference type="ChEBI" id="CHEBI:15377"/>
        <dbReference type="ChEBI" id="CHEBI:29950"/>
        <dbReference type="ChEBI" id="CHEBI:30879"/>
        <dbReference type="ChEBI" id="CHEBI:35924"/>
        <dbReference type="ChEBI" id="CHEBI:50058"/>
        <dbReference type="EC" id="1.11.1.24"/>
    </reaction>
</comment>
<protein>
    <recommendedName>
        <fullName evidence="2">thioredoxin-dependent peroxiredoxin</fullName>
        <ecNumber evidence="2">1.11.1.24</ecNumber>
    </recommendedName>
    <alternativeName>
        <fullName evidence="8">Thioredoxin peroxidase</fullName>
    </alternativeName>
    <alternativeName>
        <fullName evidence="10">Thioredoxin-dependent peroxiredoxin Bcp</fullName>
    </alternativeName>
</protein>
<dbReference type="CDD" id="cd02970">
    <property type="entry name" value="PRX_like2"/>
    <property type="match status" value="1"/>
</dbReference>
<evidence type="ECO:0000313" key="14">
    <source>
        <dbReference type="Proteomes" id="UP000187735"/>
    </source>
</evidence>
<dbReference type="PANTHER" id="PTHR42801:SF7">
    <property type="entry name" value="SLL1159 PROTEIN"/>
    <property type="match status" value="1"/>
</dbReference>
<feature type="domain" description="Thioredoxin" evidence="12">
    <location>
        <begin position="100"/>
        <end position="272"/>
    </location>
</feature>
<dbReference type="GO" id="GO:0034599">
    <property type="term" value="P:cellular response to oxidative stress"/>
    <property type="evidence" value="ECO:0007669"/>
    <property type="project" value="TreeGrafter"/>
</dbReference>
<dbReference type="InterPro" id="IPR050924">
    <property type="entry name" value="Peroxiredoxin_BCP/PrxQ"/>
</dbReference>
<keyword evidence="5" id="KW-0560">Oxidoreductase</keyword>
<dbReference type="STRING" id="1891926.Fuma_06405"/>
<dbReference type="KEGG" id="fmr:Fuma_06405"/>
<evidence type="ECO:0000256" key="10">
    <source>
        <dbReference type="ARBA" id="ARBA00042639"/>
    </source>
</evidence>
<dbReference type="InterPro" id="IPR000866">
    <property type="entry name" value="AhpC/TSA"/>
</dbReference>
<comment type="function">
    <text evidence="1">Thiol-specific peroxidase that catalyzes the reduction of hydrogen peroxide and organic hydroperoxides to water and alcohols, respectively. Plays a role in cell protection against oxidative stress by detoxifying peroxides and as sensor of hydrogen peroxide-mediated signaling events.</text>
</comment>
<dbReference type="EMBL" id="CP017641">
    <property type="protein sequence ID" value="APZ96732.1"/>
    <property type="molecule type" value="Genomic_DNA"/>
</dbReference>
<dbReference type="GO" id="GO:0008379">
    <property type="term" value="F:thioredoxin peroxidase activity"/>
    <property type="evidence" value="ECO:0007669"/>
    <property type="project" value="TreeGrafter"/>
</dbReference>
<evidence type="ECO:0000256" key="3">
    <source>
        <dbReference type="ARBA" id="ARBA00022559"/>
    </source>
</evidence>
<sequence>MNVIRCKPNPQTSKRRKDMNTRTIPFAFTIFVVVVSGCSESASPEGEHSDTTQTEETPMLSEQLEEKAAASVTRIPADVRQTYAEAVETVRGTGIEKSAKQVGDAAIDAELSGWDGSSVKLSELWQEGPIVLMWYRGGWCPYCNIQLRAMQQSMDKIEDAGAKLVVLTPELPEKAKETADTNDLDIVALHDKGSAVAKDYGLVFQLPEPIIPAYRDKLKLPEYNGDDAMELPLAATYVIDQSGKITYAFLDADYKKRAEPADVIEAVKAAVQ</sequence>
<keyword evidence="4" id="KW-0049">Antioxidant</keyword>
<keyword evidence="14" id="KW-1185">Reference proteome</keyword>
<evidence type="ECO:0000313" key="13">
    <source>
        <dbReference type="EMBL" id="APZ96732.1"/>
    </source>
</evidence>
<dbReference type="InterPro" id="IPR036249">
    <property type="entry name" value="Thioredoxin-like_sf"/>
</dbReference>
<dbReference type="PROSITE" id="PS51352">
    <property type="entry name" value="THIOREDOXIN_2"/>
    <property type="match status" value="1"/>
</dbReference>
<evidence type="ECO:0000256" key="8">
    <source>
        <dbReference type="ARBA" id="ARBA00032824"/>
    </source>
</evidence>
<organism evidence="13 14">
    <name type="scientific">Fuerstiella marisgermanici</name>
    <dbReference type="NCBI Taxonomy" id="1891926"/>
    <lineage>
        <taxon>Bacteria</taxon>
        <taxon>Pseudomonadati</taxon>
        <taxon>Planctomycetota</taxon>
        <taxon>Planctomycetia</taxon>
        <taxon>Planctomycetales</taxon>
        <taxon>Planctomycetaceae</taxon>
        <taxon>Fuerstiella</taxon>
    </lineage>
</organism>
<dbReference type="InterPro" id="IPR013766">
    <property type="entry name" value="Thioredoxin_domain"/>
</dbReference>
<proteinExistence type="inferred from homology"/>
<dbReference type="Pfam" id="PF00578">
    <property type="entry name" value="AhpC-TSA"/>
    <property type="match status" value="1"/>
</dbReference>
<evidence type="ECO:0000256" key="6">
    <source>
        <dbReference type="ARBA" id="ARBA00023157"/>
    </source>
</evidence>
<name>A0A1P8WRP8_9PLAN</name>
<keyword evidence="3" id="KW-0575">Peroxidase</keyword>
<gene>
    <name evidence="13" type="ORF">Fuma_06405</name>
</gene>
<evidence type="ECO:0000256" key="11">
    <source>
        <dbReference type="ARBA" id="ARBA00049091"/>
    </source>
</evidence>
<dbReference type="Proteomes" id="UP000187735">
    <property type="component" value="Chromosome"/>
</dbReference>
<dbReference type="AlphaFoldDB" id="A0A1P8WRP8"/>
<reference evidence="13 14" key="1">
    <citation type="journal article" date="2016" name="Front. Microbiol.">
        <title>Fuerstia marisgermanicae gen. nov., sp. nov., an Unusual Member of the Phylum Planctomycetes from the German Wadden Sea.</title>
        <authorList>
            <person name="Kohn T."/>
            <person name="Heuer A."/>
            <person name="Jogler M."/>
            <person name="Vollmers J."/>
            <person name="Boedeker C."/>
            <person name="Bunk B."/>
            <person name="Rast P."/>
            <person name="Borchert D."/>
            <person name="Glockner I."/>
            <person name="Freese H.M."/>
            <person name="Klenk H.P."/>
            <person name="Overmann J."/>
            <person name="Kaster A.K."/>
            <person name="Rohde M."/>
            <person name="Wiegand S."/>
            <person name="Jogler C."/>
        </authorList>
    </citation>
    <scope>NUCLEOTIDE SEQUENCE [LARGE SCALE GENOMIC DNA]</scope>
    <source>
        <strain evidence="13 14">NH11</strain>
    </source>
</reference>
<evidence type="ECO:0000256" key="2">
    <source>
        <dbReference type="ARBA" id="ARBA00013017"/>
    </source>
</evidence>
<dbReference type="GO" id="GO:0045454">
    <property type="term" value="P:cell redox homeostasis"/>
    <property type="evidence" value="ECO:0007669"/>
    <property type="project" value="TreeGrafter"/>
</dbReference>
<accession>A0A1P8WRP8</accession>
<dbReference type="PANTHER" id="PTHR42801">
    <property type="entry name" value="THIOREDOXIN-DEPENDENT PEROXIDE REDUCTASE"/>
    <property type="match status" value="1"/>
</dbReference>
<evidence type="ECO:0000259" key="12">
    <source>
        <dbReference type="PROSITE" id="PS51352"/>
    </source>
</evidence>
<comment type="similarity">
    <text evidence="9">Belongs to the peroxiredoxin family. BCP/PrxQ subfamily.</text>
</comment>
<evidence type="ECO:0000256" key="7">
    <source>
        <dbReference type="ARBA" id="ARBA00023284"/>
    </source>
</evidence>
<dbReference type="GO" id="GO:0005737">
    <property type="term" value="C:cytoplasm"/>
    <property type="evidence" value="ECO:0007669"/>
    <property type="project" value="TreeGrafter"/>
</dbReference>
<keyword evidence="7" id="KW-0676">Redox-active center</keyword>